<keyword evidence="4" id="KW-1185">Reference proteome</keyword>
<reference evidence="3 4" key="1">
    <citation type="submission" date="2024-06" db="EMBL/GenBank/DDBJ databases">
        <title>A chromosome level genome sequence of Diviner's sage (Salvia divinorum).</title>
        <authorList>
            <person name="Ford S.A."/>
            <person name="Ro D.-K."/>
            <person name="Ness R.W."/>
            <person name="Phillips M.A."/>
        </authorList>
    </citation>
    <scope>NUCLEOTIDE SEQUENCE [LARGE SCALE GENOMIC DNA]</scope>
    <source>
        <strain evidence="3">SAF-2024a</strain>
        <tissue evidence="3">Leaf</tissue>
    </source>
</reference>
<dbReference type="Proteomes" id="UP001567538">
    <property type="component" value="Unassembled WGS sequence"/>
</dbReference>
<dbReference type="InterPro" id="IPR036047">
    <property type="entry name" value="F-box-like_dom_sf"/>
</dbReference>
<protein>
    <submittedName>
        <fullName evidence="3">F-box protein CPR1-like</fullName>
    </submittedName>
</protein>
<accession>A0ABD1HN63</accession>
<dbReference type="EMBL" id="JBEAFC010000004">
    <property type="protein sequence ID" value="KAL1557562.1"/>
    <property type="molecule type" value="Genomic_DNA"/>
</dbReference>
<gene>
    <name evidence="3" type="ORF">AAHA92_08122</name>
</gene>
<dbReference type="InterPro" id="IPR001810">
    <property type="entry name" value="F-box_dom"/>
</dbReference>
<dbReference type="Gene3D" id="1.20.1280.50">
    <property type="match status" value="1"/>
</dbReference>
<dbReference type="Pfam" id="PF12937">
    <property type="entry name" value="F-box-like"/>
    <property type="match status" value="1"/>
</dbReference>
<sequence>MGEDFFKCLPPEIEVNILSRLPTRAATVCKCVCKSWLVLLATPEFVNSHMSRSVPGLAVETDPKSYEVFEFVNELGFNFGEEYQRDAPFNFELPFDEPIQSSRQLKRRRSQHPPSPPHFPPEGVIKLRDESC</sequence>
<evidence type="ECO:0000313" key="3">
    <source>
        <dbReference type="EMBL" id="KAL1557562.1"/>
    </source>
</evidence>
<name>A0ABD1HN63_SALDI</name>
<organism evidence="3 4">
    <name type="scientific">Salvia divinorum</name>
    <name type="common">Maria pastora</name>
    <name type="synonym">Diviner's sage</name>
    <dbReference type="NCBI Taxonomy" id="28513"/>
    <lineage>
        <taxon>Eukaryota</taxon>
        <taxon>Viridiplantae</taxon>
        <taxon>Streptophyta</taxon>
        <taxon>Embryophyta</taxon>
        <taxon>Tracheophyta</taxon>
        <taxon>Spermatophyta</taxon>
        <taxon>Magnoliopsida</taxon>
        <taxon>eudicotyledons</taxon>
        <taxon>Gunneridae</taxon>
        <taxon>Pentapetalae</taxon>
        <taxon>asterids</taxon>
        <taxon>lamiids</taxon>
        <taxon>Lamiales</taxon>
        <taxon>Lamiaceae</taxon>
        <taxon>Nepetoideae</taxon>
        <taxon>Mentheae</taxon>
        <taxon>Salviinae</taxon>
        <taxon>Salvia</taxon>
        <taxon>Salvia subgen. Calosphace</taxon>
    </lineage>
</organism>
<feature type="region of interest" description="Disordered" evidence="1">
    <location>
        <begin position="102"/>
        <end position="132"/>
    </location>
</feature>
<evidence type="ECO:0000256" key="1">
    <source>
        <dbReference type="SAM" id="MobiDB-lite"/>
    </source>
</evidence>
<comment type="caution">
    <text evidence="3">The sequence shown here is derived from an EMBL/GenBank/DDBJ whole genome shotgun (WGS) entry which is preliminary data.</text>
</comment>
<evidence type="ECO:0000259" key="2">
    <source>
        <dbReference type="Pfam" id="PF12937"/>
    </source>
</evidence>
<dbReference type="AlphaFoldDB" id="A0ABD1HN63"/>
<dbReference type="SUPFAM" id="SSF81383">
    <property type="entry name" value="F-box domain"/>
    <property type="match status" value="1"/>
</dbReference>
<evidence type="ECO:0000313" key="4">
    <source>
        <dbReference type="Proteomes" id="UP001567538"/>
    </source>
</evidence>
<proteinExistence type="predicted"/>
<feature type="domain" description="F-box" evidence="2">
    <location>
        <begin position="7"/>
        <end position="42"/>
    </location>
</feature>